<dbReference type="RefSeq" id="WP_152939719.1">
    <property type="nucleotide sequence ID" value="NZ_CP045488.1"/>
</dbReference>
<keyword evidence="4" id="KW-1185">Reference proteome</keyword>
<feature type="domain" description="DUF4382" evidence="2">
    <location>
        <begin position="43"/>
        <end position="215"/>
    </location>
</feature>
<dbReference type="EMBL" id="CP045488">
    <property type="protein sequence ID" value="QFU82040.1"/>
    <property type="molecule type" value="Genomic_DNA"/>
</dbReference>
<dbReference type="KEGG" id="nas:GCU68_05600"/>
<organism evidence="3 4">
    <name type="scientific">Natronorubrum aibiense</name>
    <dbReference type="NCBI Taxonomy" id="348826"/>
    <lineage>
        <taxon>Archaea</taxon>
        <taxon>Methanobacteriati</taxon>
        <taxon>Methanobacteriota</taxon>
        <taxon>Stenosarchaea group</taxon>
        <taxon>Halobacteria</taxon>
        <taxon>Halobacteriales</taxon>
        <taxon>Natrialbaceae</taxon>
        <taxon>Natronorubrum</taxon>
    </lineage>
</organism>
<accession>A0A5P9P2F9</accession>
<sequence>MERRTIQLVLVAVLVTTAGCVGGLGGEPASDSATDDSSSDGAGTVAFYVSDEPNRIDDFEHLNVTITKVGFKQTKAAADDGNESTGDAVNGTDADDADEGNETAENDTDADGAADERWLEYDVDERTVDLTELKGENATVVDEFDLPAGAYETVFIYVSDTEGVLTDGTETNVKLPSEKLKLQTPFTVGDGDSIDFVYDIAPHKAGQSGKYILKPVIGQSGTGDDVEIRDIDADDRDADDANATSEQENKNAAEDEDERADGNGDEQDRSDDEAGTDERATDDSMTS</sequence>
<dbReference type="Proteomes" id="UP000326170">
    <property type="component" value="Chromosome"/>
</dbReference>
<reference evidence="3 4" key="1">
    <citation type="journal article" date="2007" name="Int. J. Syst. Evol. Microbiol.">
        <title>Natronorubrum sulfidifaciens sp. nov., an extremely haloalkaliphilic archaeon isolated from Aiding salt lake in Xin-Jiang, China.</title>
        <authorList>
            <person name="Cui H.L."/>
            <person name="Tohty D."/>
            <person name="Liu H.C."/>
            <person name="Liu S.J."/>
            <person name="Oren A."/>
            <person name="Zhou P.J."/>
        </authorList>
    </citation>
    <scope>NUCLEOTIDE SEQUENCE [LARGE SCALE GENOMIC DNA]</scope>
    <source>
        <strain evidence="3 4">7-3</strain>
    </source>
</reference>
<dbReference type="Pfam" id="PF14321">
    <property type="entry name" value="DUF4382"/>
    <property type="match status" value="1"/>
</dbReference>
<proteinExistence type="predicted"/>
<name>A0A5P9P2F9_9EURY</name>
<dbReference type="GeneID" id="42300502"/>
<feature type="compositionally biased region" description="Basic and acidic residues" evidence="1">
    <location>
        <begin position="276"/>
        <end position="287"/>
    </location>
</feature>
<feature type="compositionally biased region" description="Acidic residues" evidence="1">
    <location>
        <begin position="93"/>
        <end position="113"/>
    </location>
</feature>
<evidence type="ECO:0000313" key="4">
    <source>
        <dbReference type="Proteomes" id="UP000326170"/>
    </source>
</evidence>
<dbReference type="PROSITE" id="PS51257">
    <property type="entry name" value="PROKAR_LIPOPROTEIN"/>
    <property type="match status" value="1"/>
</dbReference>
<evidence type="ECO:0000256" key="1">
    <source>
        <dbReference type="SAM" id="MobiDB-lite"/>
    </source>
</evidence>
<feature type="region of interest" description="Disordered" evidence="1">
    <location>
        <begin position="232"/>
        <end position="287"/>
    </location>
</feature>
<feature type="compositionally biased region" description="Acidic residues" evidence="1">
    <location>
        <begin position="254"/>
        <end position="275"/>
    </location>
</feature>
<evidence type="ECO:0000313" key="3">
    <source>
        <dbReference type="EMBL" id="QFU82040.1"/>
    </source>
</evidence>
<dbReference type="InterPro" id="IPR025491">
    <property type="entry name" value="DUF4382"/>
</dbReference>
<evidence type="ECO:0000259" key="2">
    <source>
        <dbReference type="Pfam" id="PF14321"/>
    </source>
</evidence>
<gene>
    <name evidence="3" type="ORF">GCU68_05600</name>
</gene>
<dbReference type="OrthoDB" id="206301at2157"/>
<feature type="region of interest" description="Disordered" evidence="1">
    <location>
        <begin position="75"/>
        <end position="115"/>
    </location>
</feature>
<dbReference type="AlphaFoldDB" id="A0A5P9P2F9"/>
<protein>
    <submittedName>
        <fullName evidence="3">DUF4382 domain-containing protein</fullName>
    </submittedName>
</protein>